<dbReference type="GO" id="GO:0016740">
    <property type="term" value="F:transferase activity"/>
    <property type="evidence" value="ECO:0007669"/>
    <property type="project" value="UniProtKB-KW"/>
</dbReference>
<dbReference type="Gramene" id="fgenesh1_pm.C_scaffold_7002869">
    <property type="protein sequence ID" value="fgenesh1_pm.C_scaffold_7002869"/>
    <property type="gene ID" value="fgenesh1_pm.C_scaffold_7002869"/>
</dbReference>
<protein>
    <recommendedName>
        <fullName evidence="4">Transferase family protein</fullName>
    </recommendedName>
</protein>
<dbReference type="PANTHER" id="PTHR31896:SF31">
    <property type="entry name" value="HXXXD-TYPE ACYL-TRANSFERASE FAMILY PROTEIN"/>
    <property type="match status" value="1"/>
</dbReference>
<dbReference type="EMBL" id="GL348719">
    <property type="protein sequence ID" value="EFH45063.1"/>
    <property type="molecule type" value="Genomic_DNA"/>
</dbReference>
<sequence>MREVTVLSSSMVRPENINRSGRREKIHLTPHDLDLLYLFYHQRGLLFHKPDLENRFIPRLTGSLSTALEIYFPFAGRLVKVNNQEDDTVSFYIDCDGWGAKFVHAKAESVTMNDAFQSHGYVPDFIPQFFPANNVQSRDALVSEPLLALQFTEMKDGMFISFGYYHMVADGPMISPNLTNGSSFWNFFHTWSKICLNDWFFEGIDYPIHIPVLEIETLPRCEPSTKERVFHFSKKKISDLKVKANYEIGTMDLKISSLQAVVAYLWLSIITHSGLNREEEMQCKGAADMRQRLNPPLKKECFGNVTNLATATTTVGELLDRRLGKTALQISKTVKVETNESYENIAKNWVRNVKMPKTSVGRLAKNSLIITSSPRFEVYNHDFGWGKPIAARAGPANGTGGMLVVFRGVEEGSIDVMRP</sequence>
<proteinExistence type="predicted"/>
<dbReference type="InterPro" id="IPR051283">
    <property type="entry name" value="Sec_Metabolite_Acyltrans"/>
</dbReference>
<organism evidence="3">
    <name type="scientific">Arabidopsis lyrata subsp. lyrata</name>
    <name type="common">Lyre-leaved rock-cress</name>
    <dbReference type="NCBI Taxonomy" id="81972"/>
    <lineage>
        <taxon>Eukaryota</taxon>
        <taxon>Viridiplantae</taxon>
        <taxon>Streptophyta</taxon>
        <taxon>Embryophyta</taxon>
        <taxon>Tracheophyta</taxon>
        <taxon>Spermatophyta</taxon>
        <taxon>Magnoliopsida</taxon>
        <taxon>eudicotyledons</taxon>
        <taxon>Gunneridae</taxon>
        <taxon>Pentapetalae</taxon>
        <taxon>rosids</taxon>
        <taxon>malvids</taxon>
        <taxon>Brassicales</taxon>
        <taxon>Brassicaceae</taxon>
        <taxon>Camelineae</taxon>
        <taxon>Arabidopsis</taxon>
    </lineage>
</organism>
<evidence type="ECO:0008006" key="4">
    <source>
        <dbReference type="Google" id="ProtNLM"/>
    </source>
</evidence>
<name>D7MK42_ARALL</name>
<gene>
    <name evidence="2" type="ORF">ARALYDRAFT_330642</name>
</gene>
<accession>D7MK42</accession>
<evidence type="ECO:0000256" key="1">
    <source>
        <dbReference type="ARBA" id="ARBA00022679"/>
    </source>
</evidence>
<keyword evidence="1" id="KW-0808">Transferase</keyword>
<dbReference type="HOGENOM" id="CLU_014546_3_0_1"/>
<dbReference type="PANTHER" id="PTHR31896">
    <property type="entry name" value="FAMILY REGULATORY PROTEIN, PUTATIVE (AFU_ORTHOLOGUE AFUA_3G14730)-RELATED"/>
    <property type="match status" value="1"/>
</dbReference>
<reference evidence="3" key="1">
    <citation type="journal article" date="2011" name="Nat. Genet.">
        <title>The Arabidopsis lyrata genome sequence and the basis of rapid genome size change.</title>
        <authorList>
            <person name="Hu T.T."/>
            <person name="Pattyn P."/>
            <person name="Bakker E.G."/>
            <person name="Cao J."/>
            <person name="Cheng J.-F."/>
            <person name="Clark R.M."/>
            <person name="Fahlgren N."/>
            <person name="Fawcett J.A."/>
            <person name="Grimwood J."/>
            <person name="Gundlach H."/>
            <person name="Haberer G."/>
            <person name="Hollister J.D."/>
            <person name="Ossowski S."/>
            <person name="Ottilar R.P."/>
            <person name="Salamov A.A."/>
            <person name="Schneeberger K."/>
            <person name="Spannagl M."/>
            <person name="Wang X."/>
            <person name="Yang L."/>
            <person name="Nasrallah M.E."/>
            <person name="Bergelson J."/>
            <person name="Carrington J.C."/>
            <person name="Gaut B.S."/>
            <person name="Schmutz J."/>
            <person name="Mayer K.F.X."/>
            <person name="Van de Peer Y."/>
            <person name="Grigoriev I.V."/>
            <person name="Nordborg M."/>
            <person name="Weigel D."/>
            <person name="Guo Y.-L."/>
        </authorList>
    </citation>
    <scope>NUCLEOTIDE SEQUENCE [LARGE SCALE GENOMIC DNA]</scope>
    <source>
        <strain evidence="3">cv. MN47</strain>
    </source>
</reference>
<evidence type="ECO:0000313" key="3">
    <source>
        <dbReference type="Proteomes" id="UP000008694"/>
    </source>
</evidence>
<keyword evidence="3" id="KW-1185">Reference proteome</keyword>
<dbReference type="AlphaFoldDB" id="D7MK42"/>
<evidence type="ECO:0000313" key="2">
    <source>
        <dbReference type="EMBL" id="EFH45063.1"/>
    </source>
</evidence>
<dbReference type="Pfam" id="PF02458">
    <property type="entry name" value="Transferase"/>
    <property type="match status" value="1"/>
</dbReference>
<dbReference type="STRING" id="81972.D7MK42"/>
<dbReference type="Proteomes" id="UP000008694">
    <property type="component" value="Unassembled WGS sequence"/>
</dbReference>
<dbReference type="Gene3D" id="3.30.559.10">
    <property type="entry name" value="Chloramphenicol acetyltransferase-like domain"/>
    <property type="match status" value="2"/>
</dbReference>
<dbReference type="eggNOG" id="ENOG502QVP8">
    <property type="taxonomic scope" value="Eukaryota"/>
</dbReference>
<dbReference type="InterPro" id="IPR023213">
    <property type="entry name" value="CAT-like_dom_sf"/>
</dbReference>